<feature type="transmembrane region" description="Helical" evidence="8">
    <location>
        <begin position="61"/>
        <end position="81"/>
    </location>
</feature>
<reference evidence="11" key="1">
    <citation type="submission" date="2023-02" db="EMBL/GenBank/DDBJ databases">
        <title>Gut commensal Christensenella minuta modulates host metabolism via a new class of secondary bile acids.</title>
        <authorList>
            <person name="Liu C."/>
        </authorList>
    </citation>
    <scope>NUCLEOTIDE SEQUENCE</scope>
    <source>
        <strain evidence="11">CA70</strain>
    </source>
</reference>
<dbReference type="SUPFAM" id="SSF52540">
    <property type="entry name" value="P-loop containing nucleoside triphosphate hydrolases"/>
    <property type="match status" value="1"/>
</dbReference>
<dbReference type="InterPro" id="IPR011527">
    <property type="entry name" value="ABC1_TM_dom"/>
</dbReference>
<keyword evidence="4" id="KW-0547">Nucleotide-binding</keyword>
<name>A0AAU8A6P9_9FIRM</name>
<evidence type="ECO:0000256" key="6">
    <source>
        <dbReference type="ARBA" id="ARBA00022989"/>
    </source>
</evidence>
<dbReference type="PROSITE" id="PS50929">
    <property type="entry name" value="ABC_TM1F"/>
    <property type="match status" value="1"/>
</dbReference>
<evidence type="ECO:0000256" key="2">
    <source>
        <dbReference type="ARBA" id="ARBA00022448"/>
    </source>
</evidence>
<dbReference type="InterPro" id="IPR003593">
    <property type="entry name" value="AAA+_ATPase"/>
</dbReference>
<dbReference type="GO" id="GO:0140359">
    <property type="term" value="F:ABC-type transporter activity"/>
    <property type="evidence" value="ECO:0007669"/>
    <property type="project" value="InterPro"/>
</dbReference>
<evidence type="ECO:0000256" key="3">
    <source>
        <dbReference type="ARBA" id="ARBA00022692"/>
    </source>
</evidence>
<dbReference type="GO" id="GO:0034040">
    <property type="term" value="F:ATPase-coupled lipid transmembrane transporter activity"/>
    <property type="evidence" value="ECO:0007669"/>
    <property type="project" value="TreeGrafter"/>
</dbReference>
<evidence type="ECO:0000256" key="5">
    <source>
        <dbReference type="ARBA" id="ARBA00022840"/>
    </source>
</evidence>
<dbReference type="RefSeq" id="WP_353422939.1">
    <property type="nucleotide sequence ID" value="NZ_CP117826.1"/>
</dbReference>
<feature type="domain" description="ABC transmembrane type-1" evidence="10">
    <location>
        <begin position="24"/>
        <end position="305"/>
    </location>
</feature>
<proteinExistence type="predicted"/>
<evidence type="ECO:0000256" key="8">
    <source>
        <dbReference type="SAM" id="Phobius"/>
    </source>
</evidence>
<dbReference type="InterPro" id="IPR017871">
    <property type="entry name" value="ABC_transporter-like_CS"/>
</dbReference>
<feature type="domain" description="ABC transporter" evidence="9">
    <location>
        <begin position="337"/>
        <end position="571"/>
    </location>
</feature>
<evidence type="ECO:0000256" key="4">
    <source>
        <dbReference type="ARBA" id="ARBA00022741"/>
    </source>
</evidence>
<dbReference type="EMBL" id="CP117826">
    <property type="protein sequence ID" value="XCC61473.1"/>
    <property type="molecule type" value="Genomic_DNA"/>
</dbReference>
<evidence type="ECO:0000259" key="10">
    <source>
        <dbReference type="PROSITE" id="PS50929"/>
    </source>
</evidence>
<organism evidence="11">
    <name type="scientific">Christensenella massiliensis</name>
    <dbReference type="NCBI Taxonomy" id="1805714"/>
    <lineage>
        <taxon>Bacteria</taxon>
        <taxon>Bacillati</taxon>
        <taxon>Bacillota</taxon>
        <taxon>Clostridia</taxon>
        <taxon>Christensenellales</taxon>
        <taxon>Christensenellaceae</taxon>
        <taxon>Christensenella</taxon>
    </lineage>
</organism>
<dbReference type="Gene3D" id="3.40.50.300">
    <property type="entry name" value="P-loop containing nucleotide triphosphate hydrolases"/>
    <property type="match status" value="1"/>
</dbReference>
<dbReference type="InterPro" id="IPR003439">
    <property type="entry name" value="ABC_transporter-like_ATP-bd"/>
</dbReference>
<dbReference type="Pfam" id="PF00005">
    <property type="entry name" value="ABC_tran"/>
    <property type="match status" value="1"/>
</dbReference>
<dbReference type="InterPro" id="IPR039421">
    <property type="entry name" value="Type_1_exporter"/>
</dbReference>
<protein>
    <submittedName>
        <fullName evidence="11">ABC transporter ATP-binding protein</fullName>
    </submittedName>
</protein>
<feature type="transmembrane region" description="Helical" evidence="8">
    <location>
        <begin position="166"/>
        <end position="182"/>
    </location>
</feature>
<gene>
    <name evidence="11" type="ORF">PUP29_08005</name>
</gene>
<dbReference type="FunFam" id="3.40.50.300:FF:000287">
    <property type="entry name" value="Multidrug ABC transporter ATP-binding protein"/>
    <property type="match status" value="1"/>
</dbReference>
<dbReference type="PROSITE" id="PS50893">
    <property type="entry name" value="ABC_TRANSPORTER_2"/>
    <property type="match status" value="1"/>
</dbReference>
<feature type="transmembrane region" description="Helical" evidence="8">
    <location>
        <begin position="21"/>
        <end position="49"/>
    </location>
</feature>
<dbReference type="PROSITE" id="PS00211">
    <property type="entry name" value="ABC_TRANSPORTER_1"/>
    <property type="match status" value="1"/>
</dbReference>
<dbReference type="GO" id="GO:0005886">
    <property type="term" value="C:plasma membrane"/>
    <property type="evidence" value="ECO:0007669"/>
    <property type="project" value="UniProtKB-SubCell"/>
</dbReference>
<comment type="subcellular location">
    <subcellularLocation>
        <location evidence="1">Cell membrane</location>
        <topology evidence="1">Multi-pass membrane protein</topology>
    </subcellularLocation>
</comment>
<keyword evidence="6 8" id="KW-1133">Transmembrane helix</keyword>
<evidence type="ECO:0000256" key="7">
    <source>
        <dbReference type="ARBA" id="ARBA00023136"/>
    </source>
</evidence>
<dbReference type="Pfam" id="PF00664">
    <property type="entry name" value="ABC_membrane"/>
    <property type="match status" value="1"/>
</dbReference>
<accession>A0AAU8A6P9</accession>
<dbReference type="SUPFAM" id="SSF90123">
    <property type="entry name" value="ABC transporter transmembrane region"/>
    <property type="match status" value="1"/>
</dbReference>
<dbReference type="Gene3D" id="1.20.1560.10">
    <property type="entry name" value="ABC transporter type 1, transmembrane domain"/>
    <property type="match status" value="1"/>
</dbReference>
<dbReference type="InterPro" id="IPR027417">
    <property type="entry name" value="P-loop_NTPase"/>
</dbReference>
<dbReference type="PANTHER" id="PTHR24221:SF397">
    <property type="entry name" value="ABC TRANSPORTER, ATP-BINDING TRANSMEMBRANE PROTEIN"/>
    <property type="match status" value="1"/>
</dbReference>
<evidence type="ECO:0000256" key="1">
    <source>
        <dbReference type="ARBA" id="ARBA00004651"/>
    </source>
</evidence>
<feature type="transmembrane region" description="Helical" evidence="8">
    <location>
        <begin position="264"/>
        <end position="287"/>
    </location>
</feature>
<evidence type="ECO:0000259" key="9">
    <source>
        <dbReference type="PROSITE" id="PS50893"/>
    </source>
</evidence>
<keyword evidence="7 8" id="KW-0472">Membrane</keyword>
<sequence length="592" mass="63814">MIKRLQQRYALTEKGAKDLVRAALLTMLANISLMIPAGLLLLVLMNIITALSAGGDPAAGVWGYTALAAALVAVIYLVHYFQYKALFISVYDESANRRVRLAEKLRALPLSFFGKRDLSDLTSTIMSDCSLLEQGFSHWVPQLYGTAVSTVIISACLLIFDWRLGLAVVWVIPVAAVIVAASKKVQDRYGTRALLARRAATDGLQELLETVKDIKACNQKGSYLAGLDETLAQEEKATVRGELVTGVCVTSAQALLKLGIATTVLVGVLLFASGQVALPVFLIYLIAASRVYDPLNNVLINMAAVFGMQIRVERMRAIEEQPVQTGTDSYSPDGYDIAFDHVRFAYNENEGVLEDVSFTAKQGEVTALVGPSGGGKSTAAKLAARFWDVDGGTVTIGGVDVSSVEPETLLENYAIVFQDVVLFRDTVMENIRLGRRGATDEEVIAAARAAQCEEFVSRLPQGYQTVIGENGSTLSGGERQRISIARALLKDAPIVLLDEATASLDVENETAVQEALSGLVQEKTVLVIAHRMRTVMGADKVVVLSEGRVAEMGRPEELVQSGGVFARMVKLQQESADWKLKGEAGKTAAHKA</sequence>
<feature type="transmembrane region" description="Helical" evidence="8">
    <location>
        <begin position="143"/>
        <end position="160"/>
    </location>
</feature>
<keyword evidence="5 11" id="KW-0067">ATP-binding</keyword>
<dbReference type="PANTHER" id="PTHR24221">
    <property type="entry name" value="ATP-BINDING CASSETTE SUB-FAMILY B"/>
    <property type="match status" value="1"/>
</dbReference>
<dbReference type="InterPro" id="IPR036640">
    <property type="entry name" value="ABC1_TM_sf"/>
</dbReference>
<dbReference type="GO" id="GO:0016887">
    <property type="term" value="F:ATP hydrolysis activity"/>
    <property type="evidence" value="ECO:0007669"/>
    <property type="project" value="InterPro"/>
</dbReference>
<dbReference type="GO" id="GO:0005524">
    <property type="term" value="F:ATP binding"/>
    <property type="evidence" value="ECO:0007669"/>
    <property type="project" value="UniProtKB-KW"/>
</dbReference>
<keyword evidence="2" id="KW-0813">Transport</keyword>
<evidence type="ECO:0000313" key="11">
    <source>
        <dbReference type="EMBL" id="XCC61473.1"/>
    </source>
</evidence>
<dbReference type="SMART" id="SM00382">
    <property type="entry name" value="AAA"/>
    <property type="match status" value="1"/>
</dbReference>
<dbReference type="AlphaFoldDB" id="A0AAU8A6P9"/>
<keyword evidence="3 8" id="KW-0812">Transmembrane</keyword>